<keyword evidence="3 6" id="KW-0378">Hydrolase</keyword>
<dbReference type="EC" id="3.1.1.-" evidence="6"/>
<organism evidence="8 9">
    <name type="scientific">Polypedilum vanderplanki</name>
    <name type="common">Sleeping chironomid midge</name>
    <dbReference type="NCBI Taxonomy" id="319348"/>
    <lineage>
        <taxon>Eukaryota</taxon>
        <taxon>Metazoa</taxon>
        <taxon>Ecdysozoa</taxon>
        <taxon>Arthropoda</taxon>
        <taxon>Hexapoda</taxon>
        <taxon>Insecta</taxon>
        <taxon>Pterygota</taxon>
        <taxon>Neoptera</taxon>
        <taxon>Endopterygota</taxon>
        <taxon>Diptera</taxon>
        <taxon>Nematocera</taxon>
        <taxon>Chironomoidea</taxon>
        <taxon>Chironomidae</taxon>
        <taxon>Chironominae</taxon>
        <taxon>Polypedilum</taxon>
        <taxon>Polypedilum</taxon>
    </lineage>
</organism>
<dbReference type="Pfam" id="PF00135">
    <property type="entry name" value="COesterase"/>
    <property type="match status" value="1"/>
</dbReference>
<evidence type="ECO:0000256" key="2">
    <source>
        <dbReference type="ARBA" id="ARBA00022487"/>
    </source>
</evidence>
<evidence type="ECO:0000256" key="5">
    <source>
        <dbReference type="ARBA" id="ARBA00023180"/>
    </source>
</evidence>
<keyword evidence="4" id="KW-1015">Disulfide bond</keyword>
<evidence type="ECO:0000256" key="1">
    <source>
        <dbReference type="ARBA" id="ARBA00005964"/>
    </source>
</evidence>
<comment type="caution">
    <text evidence="8">The sequence shown here is derived from an EMBL/GenBank/DDBJ whole genome shotgun (WGS) entry which is preliminary data.</text>
</comment>
<dbReference type="PANTHER" id="PTHR43142:SF1">
    <property type="entry name" value="CARBOXYLIC ESTER HYDROLASE"/>
    <property type="match status" value="1"/>
</dbReference>
<protein>
    <recommendedName>
        <fullName evidence="6">Carboxylic ester hydrolase</fullName>
        <ecNumber evidence="6">3.1.1.-</ecNumber>
    </recommendedName>
</protein>
<evidence type="ECO:0000256" key="6">
    <source>
        <dbReference type="RuleBase" id="RU361235"/>
    </source>
</evidence>
<evidence type="ECO:0000256" key="3">
    <source>
        <dbReference type="ARBA" id="ARBA00022801"/>
    </source>
</evidence>
<proteinExistence type="inferred from homology"/>
<dbReference type="EMBL" id="JADBJN010000001">
    <property type="protein sequence ID" value="KAG5680864.1"/>
    <property type="molecule type" value="Genomic_DNA"/>
</dbReference>
<feature type="signal peptide" evidence="6">
    <location>
        <begin position="1"/>
        <end position="21"/>
    </location>
</feature>
<keyword evidence="2" id="KW-0719">Serine esterase</keyword>
<reference evidence="8" key="1">
    <citation type="submission" date="2021-03" db="EMBL/GenBank/DDBJ databases">
        <title>Chromosome level genome of the anhydrobiotic midge Polypedilum vanderplanki.</title>
        <authorList>
            <person name="Yoshida Y."/>
            <person name="Kikawada T."/>
            <person name="Gusev O."/>
        </authorList>
    </citation>
    <scope>NUCLEOTIDE SEQUENCE</scope>
    <source>
        <strain evidence="8">NIAS01</strain>
        <tissue evidence="8">Whole body or cell culture</tissue>
    </source>
</reference>
<dbReference type="Gene3D" id="3.40.50.1820">
    <property type="entry name" value="alpha/beta hydrolase"/>
    <property type="match status" value="1"/>
</dbReference>
<dbReference type="PANTHER" id="PTHR43142">
    <property type="entry name" value="CARBOXYLIC ESTER HYDROLASE"/>
    <property type="match status" value="1"/>
</dbReference>
<keyword evidence="9" id="KW-1185">Reference proteome</keyword>
<comment type="similarity">
    <text evidence="1 6">Belongs to the type-B carboxylesterase/lipase family.</text>
</comment>
<feature type="chain" id="PRO_5039960853" description="Carboxylic ester hydrolase" evidence="6">
    <location>
        <begin position="22"/>
        <end position="558"/>
    </location>
</feature>
<dbReference type="OrthoDB" id="19653at2759"/>
<dbReference type="GO" id="GO:0052689">
    <property type="term" value="F:carboxylic ester hydrolase activity"/>
    <property type="evidence" value="ECO:0007669"/>
    <property type="project" value="UniProtKB-KW"/>
</dbReference>
<dbReference type="InterPro" id="IPR029058">
    <property type="entry name" value="AB_hydrolase_fold"/>
</dbReference>
<dbReference type="PROSITE" id="PS00122">
    <property type="entry name" value="CARBOXYLESTERASE_B_1"/>
    <property type="match status" value="1"/>
</dbReference>
<sequence>MEFKFFLVLLTNFIIFTLTQSYLVEIDDGLIEGTTMQTRYGVEFNAFLKIPFAKPPIGKLRFQKPEKNDKWNGTLNATAYGPICIQSVGRYEISEDCLHLNVFTKNLPVNNLKPVIVYIHGGSFDQGSGRNHGPLYLMERDVVLVTINYRIGALGFLSTGTADAVGNMGLKDQVMALKWIQQNIAKFGGNPNNVTITGLSAGGFSVTSHLVSEMSRGLFHRVITVSGSITGYERFESDYLDLAKYLATKVNCSTSDITAMIACMQEQSAESLMKIDLSPTRFSCPFNLDYYPVIEKDFGQERFFSEHPLKTLSNPEKLAKVQVMVGITEHEMFYLVPLALANERFMAMMNENLPSVVYHCFNLDHQPKDVTDLRTIYFGHNKIDQRVFNGLGNFFSDGTIGHGSHKLVQMISNYIDVYYYKFTYIGRYSVFNYPREKPFGMSHADDIQYVLNTWYVGEDINITDPENLMIERMTRIWAQFAWTGNPNNYADEYIGEMRWPKYDTKDEYYMEIGQHLIEKHGLFLERFSIWDQIKNFAAKRTALNLLLIIFSFLFVKLT</sequence>
<gene>
    <name evidence="8" type="ORF">PVAND_010345</name>
</gene>
<evidence type="ECO:0000256" key="4">
    <source>
        <dbReference type="ARBA" id="ARBA00023157"/>
    </source>
</evidence>
<dbReference type="InterPro" id="IPR002018">
    <property type="entry name" value="CarbesteraseB"/>
</dbReference>
<name>A0A9J6CGC4_POLVA</name>
<dbReference type="InterPro" id="IPR019826">
    <property type="entry name" value="Carboxylesterase_B_AS"/>
</dbReference>
<feature type="domain" description="Carboxylesterase type B" evidence="7">
    <location>
        <begin position="22"/>
        <end position="529"/>
    </location>
</feature>
<evidence type="ECO:0000259" key="7">
    <source>
        <dbReference type="Pfam" id="PF00135"/>
    </source>
</evidence>
<keyword evidence="6" id="KW-0732">Signal</keyword>
<evidence type="ECO:0000313" key="8">
    <source>
        <dbReference type="EMBL" id="KAG5680864.1"/>
    </source>
</evidence>
<keyword evidence="5" id="KW-0325">Glycoprotein</keyword>
<dbReference type="AlphaFoldDB" id="A0A9J6CGC4"/>
<dbReference type="SUPFAM" id="SSF53474">
    <property type="entry name" value="alpha/beta-Hydrolases"/>
    <property type="match status" value="1"/>
</dbReference>
<accession>A0A9J6CGC4</accession>
<dbReference type="Proteomes" id="UP001107558">
    <property type="component" value="Chromosome 1"/>
</dbReference>
<evidence type="ECO:0000313" key="9">
    <source>
        <dbReference type="Proteomes" id="UP001107558"/>
    </source>
</evidence>